<feature type="compositionally biased region" description="Pro residues" evidence="1">
    <location>
        <begin position="453"/>
        <end position="462"/>
    </location>
</feature>
<evidence type="ECO:0000313" key="3">
    <source>
        <dbReference type="Proteomes" id="UP000027222"/>
    </source>
</evidence>
<feature type="region of interest" description="Disordered" evidence="1">
    <location>
        <begin position="750"/>
        <end position="793"/>
    </location>
</feature>
<dbReference type="STRING" id="685588.A0A067T790"/>
<feature type="region of interest" description="Disordered" evidence="1">
    <location>
        <begin position="1"/>
        <end position="342"/>
    </location>
</feature>
<sequence length="793" mass="87497">MNTYDDEIGRGRRGSGNDSSSSRESSPRRPAPKRAFSPPNSDDGGDVIRTTPNDETPPPQGQPLIRQPMAFSSMLVPSEGPTYEAAPPEPPAAGVFLPGQQVPIPPKPKAQKAKKTGTAAKRPRKGDAYPGQTTRFRITTYDPTPSAEPPINQGNGPYSSMYRGAIPPNPNISRQDSPAAVSSSSNGGYPSSSTASSNPAEASMRSVSVASRVSAQPISKPQQPPPPQRARLAAEKGRPPSSSYLEDPRPQQQPRDYYPQHAPPPSTASSSTCVPSSSSTVGPYYRRNYEAEVWEREPSRSPPPQRRSQNYSQAPGTSSRYQSRDSGPYSQNIQNTEITSPRRSKYPLRMVTLLIQDVRSGTTDHQLAEVKVPLRPGEHEEDGFWADAKDISEQLQMGPSRIDGPAKAYTLRGKYRQFILRVSSKNVDEFLSANVVIQPDRTLDLIVETLLPPGAPLPPPKIPTESSSSMYNDYDHDAISDRMDVDPRGDSRRPSAHETRDARKRVNSPSFDDYDGPDSAAPAHPVANKVARHDYAWGHSPRQSPRHTSPRSSNHSSLDNGPTRKRRSSARDSSTHHLSRTPEYTAPRRPPPSPPPQPDVMYATRSDHPEPTGSPPSADKFMTELRRFIDDEDASGFKDFFRAFAGFKNTDVLKQYTFIMKLIKNLCGKKIAGFEQAITEVHIIKAMSIDDESFLDNCKETMGLLELYGEKAGHYHDPRVTELIQDTKSLPNPNPRKRVLRFLRDIHDAWNNGRPEQPRPPSQDSRPPSEASDAPSRADASRHGPRGTKGLFV</sequence>
<feature type="region of interest" description="Disordered" evidence="1">
    <location>
        <begin position="537"/>
        <end position="619"/>
    </location>
</feature>
<dbReference type="Proteomes" id="UP000027222">
    <property type="component" value="Unassembled WGS sequence"/>
</dbReference>
<dbReference type="EMBL" id="KL142380">
    <property type="protein sequence ID" value="KDR75794.1"/>
    <property type="molecule type" value="Genomic_DNA"/>
</dbReference>
<feature type="region of interest" description="Disordered" evidence="1">
    <location>
        <begin position="452"/>
        <end position="524"/>
    </location>
</feature>
<proteinExistence type="predicted"/>
<feature type="compositionally biased region" description="Polar residues" evidence="1">
    <location>
        <begin position="310"/>
        <end position="341"/>
    </location>
</feature>
<organism evidence="2 3">
    <name type="scientific">Galerina marginata (strain CBS 339.88)</name>
    <dbReference type="NCBI Taxonomy" id="685588"/>
    <lineage>
        <taxon>Eukaryota</taxon>
        <taxon>Fungi</taxon>
        <taxon>Dikarya</taxon>
        <taxon>Basidiomycota</taxon>
        <taxon>Agaricomycotina</taxon>
        <taxon>Agaricomycetes</taxon>
        <taxon>Agaricomycetidae</taxon>
        <taxon>Agaricales</taxon>
        <taxon>Agaricineae</taxon>
        <taxon>Strophariaceae</taxon>
        <taxon>Galerina</taxon>
    </lineage>
</organism>
<protein>
    <submittedName>
        <fullName evidence="2">Uncharacterized protein</fullName>
    </submittedName>
</protein>
<feature type="compositionally biased region" description="Low complexity" evidence="1">
    <location>
        <begin position="250"/>
        <end position="260"/>
    </location>
</feature>
<feature type="compositionally biased region" description="Polar residues" evidence="1">
    <location>
        <begin position="550"/>
        <end position="560"/>
    </location>
</feature>
<name>A0A067T790_GALM3</name>
<evidence type="ECO:0000256" key="1">
    <source>
        <dbReference type="SAM" id="MobiDB-lite"/>
    </source>
</evidence>
<feature type="compositionally biased region" description="Low complexity" evidence="1">
    <location>
        <begin position="182"/>
        <end position="215"/>
    </location>
</feature>
<feature type="compositionally biased region" description="Basic and acidic residues" evidence="1">
    <location>
        <begin position="473"/>
        <end position="501"/>
    </location>
</feature>
<dbReference type="HOGENOM" id="CLU_019707_0_0_1"/>
<feature type="compositionally biased region" description="Pro residues" evidence="1">
    <location>
        <begin position="588"/>
        <end position="598"/>
    </location>
</feature>
<keyword evidence="3" id="KW-1185">Reference proteome</keyword>
<evidence type="ECO:0000313" key="2">
    <source>
        <dbReference type="EMBL" id="KDR75794.1"/>
    </source>
</evidence>
<dbReference type="OrthoDB" id="3215534at2759"/>
<dbReference type="AlphaFoldDB" id="A0A067T790"/>
<reference evidence="3" key="1">
    <citation type="journal article" date="2014" name="Proc. Natl. Acad. Sci. U.S.A.">
        <title>Extensive sampling of basidiomycete genomes demonstrates inadequacy of the white-rot/brown-rot paradigm for wood decay fungi.</title>
        <authorList>
            <person name="Riley R."/>
            <person name="Salamov A.A."/>
            <person name="Brown D.W."/>
            <person name="Nagy L.G."/>
            <person name="Floudas D."/>
            <person name="Held B.W."/>
            <person name="Levasseur A."/>
            <person name="Lombard V."/>
            <person name="Morin E."/>
            <person name="Otillar R."/>
            <person name="Lindquist E.A."/>
            <person name="Sun H."/>
            <person name="LaButti K.M."/>
            <person name="Schmutz J."/>
            <person name="Jabbour D."/>
            <person name="Luo H."/>
            <person name="Baker S.E."/>
            <person name="Pisabarro A.G."/>
            <person name="Walton J.D."/>
            <person name="Blanchette R.A."/>
            <person name="Henrissat B."/>
            <person name="Martin F."/>
            <person name="Cullen D."/>
            <person name="Hibbett D.S."/>
            <person name="Grigoriev I.V."/>
        </authorList>
    </citation>
    <scope>NUCLEOTIDE SEQUENCE [LARGE SCALE GENOMIC DNA]</scope>
    <source>
        <strain evidence="3">CBS 339.88</strain>
    </source>
</reference>
<feature type="compositionally biased region" description="Low complexity" evidence="1">
    <location>
        <begin position="267"/>
        <end position="281"/>
    </location>
</feature>
<feature type="compositionally biased region" description="Polar residues" evidence="1">
    <location>
        <begin position="131"/>
        <end position="143"/>
    </location>
</feature>
<gene>
    <name evidence="2" type="ORF">GALMADRAFT_248499</name>
</gene>
<feature type="compositionally biased region" description="Basic and acidic residues" evidence="1">
    <location>
        <begin position="287"/>
        <end position="299"/>
    </location>
</feature>
<accession>A0A067T790</accession>
<feature type="compositionally biased region" description="Low complexity" evidence="1">
    <location>
        <begin position="762"/>
        <end position="778"/>
    </location>
</feature>